<dbReference type="EMBL" id="KZ772716">
    <property type="protein sequence ID" value="PTQ39540.1"/>
    <property type="molecule type" value="Genomic_DNA"/>
</dbReference>
<protein>
    <submittedName>
        <fullName evidence="1">Uncharacterized protein</fullName>
    </submittedName>
</protein>
<evidence type="ECO:0000313" key="2">
    <source>
        <dbReference type="Proteomes" id="UP000244005"/>
    </source>
</evidence>
<name>A0A2R6X0B5_MARPO</name>
<dbReference type="Proteomes" id="UP000244005">
    <property type="component" value="Unassembled WGS sequence"/>
</dbReference>
<reference evidence="2" key="1">
    <citation type="journal article" date="2017" name="Cell">
        <title>Insights into land plant evolution garnered from the Marchantia polymorpha genome.</title>
        <authorList>
            <person name="Bowman J.L."/>
            <person name="Kohchi T."/>
            <person name="Yamato K.T."/>
            <person name="Jenkins J."/>
            <person name="Shu S."/>
            <person name="Ishizaki K."/>
            <person name="Yamaoka S."/>
            <person name="Nishihama R."/>
            <person name="Nakamura Y."/>
            <person name="Berger F."/>
            <person name="Adam C."/>
            <person name="Aki S.S."/>
            <person name="Althoff F."/>
            <person name="Araki T."/>
            <person name="Arteaga-Vazquez M.A."/>
            <person name="Balasubrmanian S."/>
            <person name="Barry K."/>
            <person name="Bauer D."/>
            <person name="Boehm C.R."/>
            <person name="Briginshaw L."/>
            <person name="Caballero-Perez J."/>
            <person name="Catarino B."/>
            <person name="Chen F."/>
            <person name="Chiyoda S."/>
            <person name="Chovatia M."/>
            <person name="Davies K.M."/>
            <person name="Delmans M."/>
            <person name="Demura T."/>
            <person name="Dierschke T."/>
            <person name="Dolan L."/>
            <person name="Dorantes-Acosta A.E."/>
            <person name="Eklund D.M."/>
            <person name="Florent S.N."/>
            <person name="Flores-Sandoval E."/>
            <person name="Fujiyama A."/>
            <person name="Fukuzawa H."/>
            <person name="Galik B."/>
            <person name="Grimanelli D."/>
            <person name="Grimwood J."/>
            <person name="Grossniklaus U."/>
            <person name="Hamada T."/>
            <person name="Haseloff J."/>
            <person name="Hetherington A.J."/>
            <person name="Higo A."/>
            <person name="Hirakawa Y."/>
            <person name="Hundley H.N."/>
            <person name="Ikeda Y."/>
            <person name="Inoue K."/>
            <person name="Inoue S.I."/>
            <person name="Ishida S."/>
            <person name="Jia Q."/>
            <person name="Kakita M."/>
            <person name="Kanazawa T."/>
            <person name="Kawai Y."/>
            <person name="Kawashima T."/>
            <person name="Kennedy M."/>
            <person name="Kinose K."/>
            <person name="Kinoshita T."/>
            <person name="Kohara Y."/>
            <person name="Koide E."/>
            <person name="Komatsu K."/>
            <person name="Kopischke S."/>
            <person name="Kubo M."/>
            <person name="Kyozuka J."/>
            <person name="Lagercrantz U."/>
            <person name="Lin S.S."/>
            <person name="Lindquist E."/>
            <person name="Lipzen A.M."/>
            <person name="Lu C.W."/>
            <person name="De Luna E."/>
            <person name="Martienssen R.A."/>
            <person name="Minamino N."/>
            <person name="Mizutani M."/>
            <person name="Mizutani M."/>
            <person name="Mochizuki N."/>
            <person name="Monte I."/>
            <person name="Mosher R."/>
            <person name="Nagasaki H."/>
            <person name="Nakagami H."/>
            <person name="Naramoto S."/>
            <person name="Nishitani K."/>
            <person name="Ohtani M."/>
            <person name="Okamoto T."/>
            <person name="Okumura M."/>
            <person name="Phillips J."/>
            <person name="Pollak B."/>
            <person name="Reinders A."/>
            <person name="Rovekamp M."/>
            <person name="Sano R."/>
            <person name="Sawa S."/>
            <person name="Schmid M.W."/>
            <person name="Shirakawa M."/>
            <person name="Solano R."/>
            <person name="Spunde A."/>
            <person name="Suetsugu N."/>
            <person name="Sugano S."/>
            <person name="Sugiyama A."/>
            <person name="Sun R."/>
            <person name="Suzuki Y."/>
            <person name="Takenaka M."/>
            <person name="Takezawa D."/>
            <person name="Tomogane H."/>
            <person name="Tsuzuki M."/>
            <person name="Ueda T."/>
            <person name="Umeda M."/>
            <person name="Ward J.M."/>
            <person name="Watanabe Y."/>
            <person name="Yazaki K."/>
            <person name="Yokoyama R."/>
            <person name="Yoshitake Y."/>
            <person name="Yotsui I."/>
            <person name="Zachgo S."/>
            <person name="Schmutz J."/>
        </authorList>
    </citation>
    <scope>NUCLEOTIDE SEQUENCE [LARGE SCALE GENOMIC DNA]</scope>
    <source>
        <strain evidence="2">Tak-1</strain>
    </source>
</reference>
<proteinExistence type="predicted"/>
<evidence type="ECO:0000313" key="1">
    <source>
        <dbReference type="EMBL" id="PTQ39540.1"/>
    </source>
</evidence>
<sequence length="81" mass="9027">MYRQIYSPASVHSIRGDRLLPGDFPVLVTKIDHQAQFGIIGDDLVRPAESKPPCHHEIADNHSKLKPDLDLGGLIERTSRS</sequence>
<accession>A0A2R6X0B5</accession>
<organism evidence="1 2">
    <name type="scientific">Marchantia polymorpha</name>
    <name type="common">Common liverwort</name>
    <name type="synonym">Marchantia aquatica</name>
    <dbReference type="NCBI Taxonomy" id="3197"/>
    <lineage>
        <taxon>Eukaryota</taxon>
        <taxon>Viridiplantae</taxon>
        <taxon>Streptophyta</taxon>
        <taxon>Embryophyta</taxon>
        <taxon>Marchantiophyta</taxon>
        <taxon>Marchantiopsida</taxon>
        <taxon>Marchantiidae</taxon>
        <taxon>Marchantiales</taxon>
        <taxon>Marchantiaceae</taxon>
        <taxon>Marchantia</taxon>
    </lineage>
</organism>
<dbReference type="AlphaFoldDB" id="A0A2R6X0B5"/>
<gene>
    <name evidence="1" type="ORF">MARPO_0044s0019</name>
</gene>
<keyword evidence="2" id="KW-1185">Reference proteome</keyword>